<dbReference type="RefSeq" id="WP_126218306.1">
    <property type="nucleotide sequence ID" value="NZ_PEMG01000046.1"/>
</dbReference>
<dbReference type="PROSITE" id="PS51257">
    <property type="entry name" value="PROKAR_LIPOPROTEIN"/>
    <property type="match status" value="1"/>
</dbReference>
<reference evidence="1 2" key="1">
    <citation type="journal article" date="2019" name="Extremophiles">
        <title>Biogeography of thermophiles and predominance of Thermus scotoductus in domestic water heaters.</title>
        <authorList>
            <person name="Wilpiszeski R.L."/>
            <person name="Zhang Z."/>
            <person name="House C.H."/>
        </authorList>
    </citation>
    <scope>NUCLEOTIDE SEQUENCE [LARGE SCALE GENOMIC DNA]</scope>
    <source>
        <strain evidence="1 2">17_S17</strain>
    </source>
</reference>
<dbReference type="Proteomes" id="UP000287173">
    <property type="component" value="Unassembled WGS sequence"/>
</dbReference>
<gene>
    <name evidence="1" type="ORF">CSW30_02475</name>
</gene>
<dbReference type="AlphaFoldDB" id="A0A430USN6"/>
<organism evidence="1 2">
    <name type="scientific">Thermus scotoductus</name>
    <dbReference type="NCBI Taxonomy" id="37636"/>
    <lineage>
        <taxon>Bacteria</taxon>
        <taxon>Thermotogati</taxon>
        <taxon>Deinococcota</taxon>
        <taxon>Deinococci</taxon>
        <taxon>Thermales</taxon>
        <taxon>Thermaceae</taxon>
        <taxon>Thermus</taxon>
    </lineage>
</organism>
<sequence>MKTLRLYGAGLLVALLLVLAACNINGGGSGGSGGGGGGGGGSPDFTLSLNSTSLSIQQGGSDTTQLTITPQGGFTGTVNLSLVDGSGNLVPGITLAPPSVNVTGSGAVTQDLTVNVATSVAPNTYNLQVRATNGSLTKTAGLSLTVTASGGGGGGGGGSGVGTTWTLRTPQGNRLFGVAYGNNIFVAVGELGTILTSRDGVNWTQRTSGTSDSLRGVAYGNGTFVAVGSYGTILTSP</sequence>
<evidence type="ECO:0000313" key="2">
    <source>
        <dbReference type="Proteomes" id="UP000287173"/>
    </source>
</evidence>
<name>A0A430USN6_THESC</name>
<accession>A0A430USN6</accession>
<protein>
    <submittedName>
        <fullName evidence="1">Uncharacterized protein</fullName>
    </submittedName>
</protein>
<evidence type="ECO:0000313" key="1">
    <source>
        <dbReference type="EMBL" id="RTI11453.1"/>
    </source>
</evidence>
<comment type="caution">
    <text evidence="1">The sequence shown here is derived from an EMBL/GenBank/DDBJ whole genome shotgun (WGS) entry which is preliminary data.</text>
</comment>
<dbReference type="EMBL" id="PEMG01000046">
    <property type="protein sequence ID" value="RTI11453.1"/>
    <property type="molecule type" value="Genomic_DNA"/>
</dbReference>
<proteinExistence type="predicted"/>